<organism evidence="10 11">
    <name type="scientific">Trapa incisa</name>
    <dbReference type="NCBI Taxonomy" id="236973"/>
    <lineage>
        <taxon>Eukaryota</taxon>
        <taxon>Viridiplantae</taxon>
        <taxon>Streptophyta</taxon>
        <taxon>Embryophyta</taxon>
        <taxon>Tracheophyta</taxon>
        <taxon>Spermatophyta</taxon>
        <taxon>Magnoliopsida</taxon>
        <taxon>eudicotyledons</taxon>
        <taxon>Gunneridae</taxon>
        <taxon>Pentapetalae</taxon>
        <taxon>rosids</taxon>
        <taxon>malvids</taxon>
        <taxon>Myrtales</taxon>
        <taxon>Lythraceae</taxon>
        <taxon>Trapa</taxon>
    </lineage>
</organism>
<dbReference type="Gene3D" id="3.30.730.10">
    <property type="entry name" value="AP2/ERF domain"/>
    <property type="match status" value="1"/>
</dbReference>
<keyword evidence="7" id="KW-0539">Nucleus</keyword>
<feature type="region of interest" description="Disordered" evidence="8">
    <location>
        <begin position="77"/>
        <end position="97"/>
    </location>
</feature>
<dbReference type="InterPro" id="IPR036397">
    <property type="entry name" value="RNaseH_sf"/>
</dbReference>
<dbReference type="SUPFAM" id="SSF53098">
    <property type="entry name" value="Ribonuclease H-like"/>
    <property type="match status" value="1"/>
</dbReference>
<dbReference type="InterPro" id="IPR001471">
    <property type="entry name" value="AP2/ERF_dom"/>
</dbReference>
<evidence type="ECO:0000256" key="1">
    <source>
        <dbReference type="ARBA" id="ARBA00001968"/>
    </source>
</evidence>
<evidence type="ECO:0000256" key="6">
    <source>
        <dbReference type="ARBA" id="ARBA00023163"/>
    </source>
</evidence>
<evidence type="ECO:0000256" key="5">
    <source>
        <dbReference type="ARBA" id="ARBA00023125"/>
    </source>
</evidence>
<proteinExistence type="inferred from homology"/>
<dbReference type="InterPro" id="IPR006941">
    <property type="entry name" value="RNase_CAF1"/>
</dbReference>
<keyword evidence="5" id="KW-0238">DNA-binding</keyword>
<dbReference type="GO" id="GO:0000175">
    <property type="term" value="F:3'-5'-RNA exonuclease activity"/>
    <property type="evidence" value="ECO:0007669"/>
    <property type="project" value="TreeGrafter"/>
</dbReference>
<dbReference type="Gene3D" id="3.30.420.10">
    <property type="entry name" value="Ribonuclease H-like superfamily/Ribonuclease H"/>
    <property type="match status" value="2"/>
</dbReference>
<dbReference type="EMBL" id="JAXIOK010000017">
    <property type="protein sequence ID" value="KAK4750861.1"/>
    <property type="molecule type" value="Genomic_DNA"/>
</dbReference>
<protein>
    <recommendedName>
        <fullName evidence="9">AP2/ERF domain-containing protein</fullName>
    </recommendedName>
</protein>
<dbReference type="Pfam" id="PF00847">
    <property type="entry name" value="AP2"/>
    <property type="match status" value="1"/>
</dbReference>
<comment type="cofactor">
    <cofactor evidence="1">
        <name>a divalent metal cation</name>
        <dbReference type="ChEBI" id="CHEBI:60240"/>
    </cofactor>
</comment>
<keyword evidence="6" id="KW-0804">Transcription</keyword>
<reference evidence="10 11" key="1">
    <citation type="journal article" date="2023" name="Hortic Res">
        <title>Pangenome of water caltrop reveals structural variations and asymmetric subgenome divergence after allopolyploidization.</title>
        <authorList>
            <person name="Zhang X."/>
            <person name="Chen Y."/>
            <person name="Wang L."/>
            <person name="Yuan Y."/>
            <person name="Fang M."/>
            <person name="Shi L."/>
            <person name="Lu R."/>
            <person name="Comes H.P."/>
            <person name="Ma Y."/>
            <person name="Chen Y."/>
            <person name="Huang G."/>
            <person name="Zhou Y."/>
            <person name="Zheng Z."/>
            <person name="Qiu Y."/>
        </authorList>
    </citation>
    <scope>NUCLEOTIDE SEQUENCE [LARGE SCALE GENOMIC DNA]</scope>
    <source>
        <tissue evidence="10">Roots</tissue>
    </source>
</reference>
<keyword evidence="4" id="KW-0805">Transcription regulation</keyword>
<comment type="subcellular location">
    <subcellularLocation>
        <location evidence="2">Nucleus</location>
    </subcellularLocation>
</comment>
<dbReference type="InterPro" id="IPR016177">
    <property type="entry name" value="DNA-bd_dom_sf"/>
</dbReference>
<dbReference type="SUPFAM" id="SSF54171">
    <property type="entry name" value="DNA-binding domain"/>
    <property type="match status" value="1"/>
</dbReference>
<dbReference type="GO" id="GO:0003700">
    <property type="term" value="F:DNA-binding transcription factor activity"/>
    <property type="evidence" value="ECO:0007669"/>
    <property type="project" value="InterPro"/>
</dbReference>
<dbReference type="PANTHER" id="PTHR15092:SF42">
    <property type="entry name" value="POLY(A)-SPECIFIC RIBONUCLEASE PARN-LIKE"/>
    <property type="match status" value="1"/>
</dbReference>
<dbReference type="Pfam" id="PF04857">
    <property type="entry name" value="CAF1"/>
    <property type="match status" value="1"/>
</dbReference>
<evidence type="ECO:0000256" key="7">
    <source>
        <dbReference type="ARBA" id="ARBA00023242"/>
    </source>
</evidence>
<dbReference type="PRINTS" id="PR00367">
    <property type="entry name" value="ETHRSPELEMNT"/>
</dbReference>
<dbReference type="PROSITE" id="PS51032">
    <property type="entry name" value="AP2_ERF"/>
    <property type="match status" value="1"/>
</dbReference>
<gene>
    <name evidence="10" type="ORF">SAY87_004343</name>
</gene>
<accession>A0AAN7JNP4</accession>
<evidence type="ECO:0000256" key="2">
    <source>
        <dbReference type="ARBA" id="ARBA00004123"/>
    </source>
</evidence>
<dbReference type="GO" id="GO:0003677">
    <property type="term" value="F:DNA binding"/>
    <property type="evidence" value="ECO:0007669"/>
    <property type="project" value="UniProtKB-KW"/>
</dbReference>
<feature type="compositionally biased region" description="Low complexity" evidence="8">
    <location>
        <begin position="83"/>
        <end position="93"/>
    </location>
</feature>
<evidence type="ECO:0000313" key="10">
    <source>
        <dbReference type="EMBL" id="KAK4750861.1"/>
    </source>
</evidence>
<dbReference type="AlphaFoldDB" id="A0AAN7JNP4"/>
<comment type="caution">
    <text evidence="10">The sequence shown here is derived from an EMBL/GenBank/DDBJ whole genome shotgun (WGS) entry which is preliminary data.</text>
</comment>
<dbReference type="InterPro" id="IPR012337">
    <property type="entry name" value="RNaseH-like_sf"/>
</dbReference>
<evidence type="ECO:0000256" key="3">
    <source>
        <dbReference type="ARBA" id="ARBA00008372"/>
    </source>
</evidence>
<dbReference type="Proteomes" id="UP001345219">
    <property type="component" value="Chromosome 4"/>
</dbReference>
<evidence type="ECO:0000313" key="11">
    <source>
        <dbReference type="Proteomes" id="UP001345219"/>
    </source>
</evidence>
<dbReference type="GO" id="GO:0003723">
    <property type="term" value="F:RNA binding"/>
    <property type="evidence" value="ECO:0007669"/>
    <property type="project" value="TreeGrafter"/>
</dbReference>
<feature type="domain" description="AP2/ERF" evidence="9">
    <location>
        <begin position="9"/>
        <end position="67"/>
    </location>
</feature>
<dbReference type="GO" id="GO:0005634">
    <property type="term" value="C:nucleus"/>
    <property type="evidence" value="ECO:0007669"/>
    <property type="project" value="UniProtKB-SubCell"/>
</dbReference>
<dbReference type="PANTHER" id="PTHR15092">
    <property type="entry name" value="POLY A -SPECIFIC RIBONUCLEASE/TARGET OF EGR1, MEMBER 1"/>
    <property type="match status" value="1"/>
</dbReference>
<name>A0AAN7JNP4_9MYRT</name>
<evidence type="ECO:0000256" key="4">
    <source>
        <dbReference type="ARBA" id="ARBA00023015"/>
    </source>
</evidence>
<dbReference type="SMART" id="SM00380">
    <property type="entry name" value="AP2"/>
    <property type="match status" value="1"/>
</dbReference>
<keyword evidence="11" id="KW-1185">Reference proteome</keyword>
<comment type="similarity">
    <text evidence="3">Belongs to the CAF1 family.</text>
</comment>
<evidence type="ECO:0000256" key="8">
    <source>
        <dbReference type="SAM" id="MobiDB-lite"/>
    </source>
</evidence>
<evidence type="ECO:0000259" key="9">
    <source>
        <dbReference type="PROSITE" id="PS51032"/>
    </source>
</evidence>
<dbReference type="CDD" id="cd00018">
    <property type="entry name" value="AP2"/>
    <property type="match status" value="1"/>
</dbReference>
<sequence>MRKRNWAIKVRGVRGRPWGKFVAEVPGPSRNGGRRQLGTFDTSEEVARAYDRTAFSLRGRHAILNYPNELDYLGRDDNEKHSGCSSAPSPRSSMLAAGLSTHFPSSGGLQARRSPGILLPEGALLPSAAMAPLSPFLRWRRYFCTNISSASPHRWGVKQVTKLNFSGALEEVGARISESDFIAVSLQRTGSACAAWHRVSAYDTPETAYLKAKRAAERFQVLQFSVCPFSVGACKVTAHPYNFHLFPRDELKIGMPSFSFSCQTSFLESLVQEDFDFNACIYNGISYLSRSQESAAKLRLGNPVRCSHFVKSPSSLSVADAVFVGRIKYRIKQWKDAYKDLNKNTNDALVRSLSQLVLGGENYGSRPCINIDVCSERQVQLILEILVEFFEELVPLVIPAKGDGIQAVCVILTSSKEDKDLLERELQHLEDEETRRVRGFREVINLISASQKPIVCYNSLNDFTFIYKMFFAPLPSDVDEFICSLRSEFPQIFDLTHMMKDVVPMEKATNISAARSYLRSRYFTTINMEVPYKDTENEGNSTHGHNVLNICHMFAKLCSILKLPATTDPLDAHHGFPDIEKHANIFRPSILGPCDSSDESVRVWSSSKRRISTQDIVFLWGFGEKMSAGMLKSWLEGSHDAFSENCFDIRLVDKSCAIVVFFRPGLSGALLGTMSSDHLSGRLREMVSEGLKGASYEVYKRICRREGSWEGAELADAFQRAMIDTGHSPEAQSGSKETDIYWCSDSRIKFDDL</sequence>
<dbReference type="InterPro" id="IPR036955">
    <property type="entry name" value="AP2/ERF_dom_sf"/>
</dbReference>
<dbReference type="InterPro" id="IPR051181">
    <property type="entry name" value="CAF1_poly(A)_ribonucleases"/>
</dbReference>